<dbReference type="InterPro" id="IPR011333">
    <property type="entry name" value="SKP1/BTB/POZ_sf"/>
</dbReference>
<sequence>MELPTEIDIETDEVLFESNHAEFLLQELNKDRVGGQELCDVRFCVGKMEIPAHKSVLGSFSNYYKKMFALEVREKYETDIATFGITGATLQAIIDFVYTGRIQISRENVYDVFVASDYLSITPVRDFCIRFLKDSILVSNCVSMRQLGLTHNSNELVEATEHFMAVNFNAVTKQAEFKQLNVNDVTAILKLRVSSNEGFILTAVLNWVKHNTEARSLCSLLSVFEMKLMQSLRFHIFFRICNTLGDQCNKVCEVTKTPTEFIVFGNKTKTKGVQTYNVQTQVWSDLPETRKERIGACGAFFDKKVYALGAAWSNSVECLSLKNLNLGWQSLTPMNKNRQFAASVVTDGNICVSGGHNNGGKLKSVELYSIKNDTWGMLPNMNFHRSGHAMHCVDVQGILYSVGRVGLVSTERFDPRENKWTLVADMHSTRDGMASAVCQDGIFTLGGLRLRTVERFDPRNNKWLELASMVHPRAYGAACNLDGNIYIVGGMGSEQSASTVEMYDSAKDAWKVSCTMPSAKACSVVLALG</sequence>
<proteinExistence type="predicted"/>
<dbReference type="PANTHER" id="PTHR24412">
    <property type="entry name" value="KELCH PROTEIN"/>
    <property type="match status" value="1"/>
</dbReference>
<organism evidence="4 5">
    <name type="scientific">Ciona intestinalis</name>
    <name type="common">Transparent sea squirt</name>
    <name type="synonym">Ascidia intestinalis</name>
    <dbReference type="NCBI Taxonomy" id="7719"/>
    <lineage>
        <taxon>Eukaryota</taxon>
        <taxon>Metazoa</taxon>
        <taxon>Chordata</taxon>
        <taxon>Tunicata</taxon>
        <taxon>Ascidiacea</taxon>
        <taxon>Phlebobranchia</taxon>
        <taxon>Cionidae</taxon>
        <taxon>Ciona</taxon>
    </lineage>
</organism>
<dbReference type="PIRSF" id="PIRSF037037">
    <property type="entry name" value="Kelch-like_protein_gigaxonin"/>
    <property type="match status" value="1"/>
</dbReference>
<dbReference type="Ensembl" id="ENSCINT00000020045.3">
    <property type="protein sequence ID" value="ENSCINP00000020045.3"/>
    <property type="gene ID" value="ENSCING00000009925.3"/>
</dbReference>
<protein>
    <recommendedName>
        <fullName evidence="3">BTB domain-containing protein</fullName>
    </recommendedName>
</protein>
<dbReference type="InterPro" id="IPR017096">
    <property type="entry name" value="BTB-kelch_protein"/>
</dbReference>
<evidence type="ECO:0000256" key="2">
    <source>
        <dbReference type="ARBA" id="ARBA00022737"/>
    </source>
</evidence>
<dbReference type="InterPro" id="IPR006652">
    <property type="entry name" value="Kelch_1"/>
</dbReference>
<dbReference type="InParanoid" id="F6RA21"/>
<dbReference type="InterPro" id="IPR015915">
    <property type="entry name" value="Kelch-typ_b-propeller"/>
</dbReference>
<reference evidence="4" key="3">
    <citation type="submission" date="2025-08" db="UniProtKB">
        <authorList>
            <consortium name="Ensembl"/>
        </authorList>
    </citation>
    <scope>IDENTIFICATION</scope>
</reference>
<dbReference type="GeneTree" id="ENSGT00940000168983"/>
<dbReference type="Gene3D" id="1.25.40.420">
    <property type="match status" value="1"/>
</dbReference>
<dbReference type="GO" id="GO:1990756">
    <property type="term" value="F:ubiquitin-like ligase-substrate adaptor activity"/>
    <property type="evidence" value="ECO:0000318"/>
    <property type="project" value="GO_Central"/>
</dbReference>
<dbReference type="PROSITE" id="PS50097">
    <property type="entry name" value="BTB"/>
    <property type="match status" value="1"/>
</dbReference>
<dbReference type="SUPFAM" id="SSF117281">
    <property type="entry name" value="Kelch motif"/>
    <property type="match status" value="1"/>
</dbReference>
<evidence type="ECO:0000313" key="5">
    <source>
        <dbReference type="Proteomes" id="UP000008144"/>
    </source>
</evidence>
<dbReference type="STRING" id="7719.ENSCINP00000020045"/>
<reference evidence="5" key="1">
    <citation type="journal article" date="2002" name="Science">
        <title>The draft genome of Ciona intestinalis: insights into chordate and vertebrate origins.</title>
        <authorList>
            <person name="Dehal P."/>
            <person name="Satou Y."/>
            <person name="Campbell R.K."/>
            <person name="Chapman J."/>
            <person name="Degnan B."/>
            <person name="De Tomaso A."/>
            <person name="Davidson B."/>
            <person name="Di Gregorio A."/>
            <person name="Gelpke M."/>
            <person name="Goodstein D.M."/>
            <person name="Harafuji N."/>
            <person name="Hastings K.E."/>
            <person name="Ho I."/>
            <person name="Hotta K."/>
            <person name="Huang W."/>
            <person name="Kawashima T."/>
            <person name="Lemaire P."/>
            <person name="Martinez D."/>
            <person name="Meinertzhagen I.A."/>
            <person name="Necula S."/>
            <person name="Nonaka M."/>
            <person name="Putnam N."/>
            <person name="Rash S."/>
            <person name="Saiga H."/>
            <person name="Satake M."/>
            <person name="Terry A."/>
            <person name="Yamada L."/>
            <person name="Wang H.G."/>
            <person name="Awazu S."/>
            <person name="Azumi K."/>
            <person name="Boore J."/>
            <person name="Branno M."/>
            <person name="Chin-Bow S."/>
            <person name="DeSantis R."/>
            <person name="Doyle S."/>
            <person name="Francino P."/>
            <person name="Keys D.N."/>
            <person name="Haga S."/>
            <person name="Hayashi H."/>
            <person name="Hino K."/>
            <person name="Imai K.S."/>
            <person name="Inaba K."/>
            <person name="Kano S."/>
            <person name="Kobayashi K."/>
            <person name="Kobayashi M."/>
            <person name="Lee B.I."/>
            <person name="Makabe K.W."/>
            <person name="Manohar C."/>
            <person name="Matassi G."/>
            <person name="Medina M."/>
            <person name="Mochizuki Y."/>
            <person name="Mount S."/>
            <person name="Morishita T."/>
            <person name="Miura S."/>
            <person name="Nakayama A."/>
            <person name="Nishizaka S."/>
            <person name="Nomoto H."/>
            <person name="Ohta F."/>
            <person name="Oishi K."/>
            <person name="Rigoutsos I."/>
            <person name="Sano M."/>
            <person name="Sasaki A."/>
            <person name="Sasakura Y."/>
            <person name="Shoguchi E."/>
            <person name="Shin-i T."/>
            <person name="Spagnuolo A."/>
            <person name="Stainier D."/>
            <person name="Suzuki M.M."/>
            <person name="Tassy O."/>
            <person name="Takatori N."/>
            <person name="Tokuoka M."/>
            <person name="Yagi K."/>
            <person name="Yoshizaki F."/>
            <person name="Wada S."/>
            <person name="Zhang C."/>
            <person name="Hyatt P.D."/>
            <person name="Larimer F."/>
            <person name="Detter C."/>
            <person name="Doggett N."/>
            <person name="Glavina T."/>
            <person name="Hawkins T."/>
            <person name="Richardson P."/>
            <person name="Lucas S."/>
            <person name="Kohara Y."/>
            <person name="Levine M."/>
            <person name="Satoh N."/>
            <person name="Rokhsar D.S."/>
        </authorList>
    </citation>
    <scope>NUCLEOTIDE SEQUENCE [LARGE SCALE GENOMIC DNA]</scope>
</reference>
<dbReference type="Gene3D" id="2.120.10.80">
    <property type="entry name" value="Kelch-type beta propeller"/>
    <property type="match status" value="2"/>
</dbReference>
<dbReference type="Proteomes" id="UP000008144">
    <property type="component" value="Chromosome 4"/>
</dbReference>
<name>F6RA21_CIOIN</name>
<evidence type="ECO:0000259" key="3">
    <source>
        <dbReference type="PROSITE" id="PS50097"/>
    </source>
</evidence>
<dbReference type="InterPro" id="IPR000210">
    <property type="entry name" value="BTB/POZ_dom"/>
</dbReference>
<dbReference type="Gene3D" id="3.30.710.10">
    <property type="entry name" value="Potassium Channel Kv1.1, Chain A"/>
    <property type="match status" value="1"/>
</dbReference>
<dbReference type="Pfam" id="PF01344">
    <property type="entry name" value="Kelch_1"/>
    <property type="match status" value="3"/>
</dbReference>
<dbReference type="SMART" id="SM00225">
    <property type="entry name" value="BTB"/>
    <property type="match status" value="1"/>
</dbReference>
<keyword evidence="1" id="KW-0880">Kelch repeat</keyword>
<reference evidence="4" key="4">
    <citation type="submission" date="2025-09" db="UniProtKB">
        <authorList>
            <consortium name="Ensembl"/>
        </authorList>
    </citation>
    <scope>IDENTIFICATION</scope>
</reference>
<dbReference type="SUPFAM" id="SSF54695">
    <property type="entry name" value="POZ domain"/>
    <property type="match status" value="1"/>
</dbReference>
<accession>F6RA21</accession>
<dbReference type="GO" id="GO:0043161">
    <property type="term" value="P:proteasome-mediated ubiquitin-dependent protein catabolic process"/>
    <property type="evidence" value="ECO:0000318"/>
    <property type="project" value="GO_Central"/>
</dbReference>
<dbReference type="HOGENOM" id="CLU_004253_14_6_1"/>
<evidence type="ECO:0000313" key="4">
    <source>
        <dbReference type="Ensembl" id="ENSCINP00000020045.3"/>
    </source>
</evidence>
<dbReference type="OMA" id="FMAVNFN"/>
<dbReference type="InterPro" id="IPR011705">
    <property type="entry name" value="BACK"/>
</dbReference>
<evidence type="ECO:0000256" key="1">
    <source>
        <dbReference type="ARBA" id="ARBA00022441"/>
    </source>
</evidence>
<dbReference type="Pfam" id="PF00651">
    <property type="entry name" value="BTB"/>
    <property type="match status" value="1"/>
</dbReference>
<dbReference type="PANTHER" id="PTHR24412:SF494">
    <property type="entry name" value="KELCH-LIKE PROTEIN 12"/>
    <property type="match status" value="1"/>
</dbReference>
<dbReference type="EMBL" id="EAAA01001949">
    <property type="status" value="NOT_ANNOTATED_CDS"/>
    <property type="molecule type" value="Genomic_DNA"/>
</dbReference>
<keyword evidence="5" id="KW-1185">Reference proteome</keyword>
<feature type="domain" description="BTB" evidence="3">
    <location>
        <begin position="39"/>
        <end position="106"/>
    </location>
</feature>
<reference evidence="4" key="2">
    <citation type="journal article" date="2008" name="Genome Biol.">
        <title>Improved genome assembly and evidence-based global gene model set for the chordate Ciona intestinalis: new insight into intron and operon populations.</title>
        <authorList>
            <person name="Satou Y."/>
            <person name="Mineta K."/>
            <person name="Ogasawara M."/>
            <person name="Sasakura Y."/>
            <person name="Shoguchi E."/>
            <person name="Ueno K."/>
            <person name="Yamada L."/>
            <person name="Matsumoto J."/>
            <person name="Wasserscheid J."/>
            <person name="Dewar K."/>
            <person name="Wiley G.B."/>
            <person name="Macmil S.L."/>
            <person name="Roe B.A."/>
            <person name="Zeller R.W."/>
            <person name="Hastings K.E."/>
            <person name="Lemaire P."/>
            <person name="Lindquist E."/>
            <person name="Endo T."/>
            <person name="Hotta K."/>
            <person name="Inaba K."/>
        </authorList>
    </citation>
    <scope>NUCLEOTIDE SEQUENCE [LARGE SCALE GENOMIC DNA]</scope>
    <source>
        <strain evidence="4">wild type</strain>
    </source>
</reference>
<dbReference type="Pfam" id="PF07707">
    <property type="entry name" value="BACK"/>
    <property type="match status" value="1"/>
</dbReference>
<dbReference type="SMART" id="SM00612">
    <property type="entry name" value="Kelch"/>
    <property type="match status" value="5"/>
</dbReference>
<dbReference type="GO" id="GO:0005737">
    <property type="term" value="C:cytoplasm"/>
    <property type="evidence" value="ECO:0000318"/>
    <property type="project" value="GO_Central"/>
</dbReference>
<dbReference type="SMART" id="SM00875">
    <property type="entry name" value="BACK"/>
    <property type="match status" value="1"/>
</dbReference>
<dbReference type="AlphaFoldDB" id="F6RA21"/>
<dbReference type="GO" id="GO:0031463">
    <property type="term" value="C:Cul3-RING ubiquitin ligase complex"/>
    <property type="evidence" value="ECO:0000318"/>
    <property type="project" value="GO_Central"/>
</dbReference>
<keyword evidence="2" id="KW-0677">Repeat</keyword>